<dbReference type="EMBL" id="KK914276">
    <property type="protein sequence ID" value="KDP43307.1"/>
    <property type="molecule type" value="Genomic_DNA"/>
</dbReference>
<protein>
    <recommendedName>
        <fullName evidence="4">Aminotransferase-like plant mobile domain-containing protein</fullName>
    </recommendedName>
</protein>
<reference evidence="2 3" key="1">
    <citation type="journal article" date="2014" name="PLoS ONE">
        <title>Global Analysis of Gene Expression Profiles in Physic Nut (Jatropha curcas L.) Seedlings Exposed to Salt Stress.</title>
        <authorList>
            <person name="Zhang L."/>
            <person name="Zhang C."/>
            <person name="Wu P."/>
            <person name="Chen Y."/>
            <person name="Li M."/>
            <person name="Jiang H."/>
            <person name="Wu G."/>
        </authorList>
    </citation>
    <scope>NUCLEOTIDE SEQUENCE [LARGE SCALE GENOMIC DNA]</scope>
    <source>
        <strain evidence="3">cv. GZQX0401</strain>
        <tissue evidence="2">Young leaves</tissue>
    </source>
</reference>
<organism evidence="2 3">
    <name type="scientific">Jatropha curcas</name>
    <name type="common">Barbados nut</name>
    <dbReference type="NCBI Taxonomy" id="180498"/>
    <lineage>
        <taxon>Eukaryota</taxon>
        <taxon>Viridiplantae</taxon>
        <taxon>Streptophyta</taxon>
        <taxon>Embryophyta</taxon>
        <taxon>Tracheophyta</taxon>
        <taxon>Spermatophyta</taxon>
        <taxon>Magnoliopsida</taxon>
        <taxon>eudicotyledons</taxon>
        <taxon>Gunneridae</taxon>
        <taxon>Pentapetalae</taxon>
        <taxon>rosids</taxon>
        <taxon>fabids</taxon>
        <taxon>Malpighiales</taxon>
        <taxon>Euphorbiaceae</taxon>
        <taxon>Crotonoideae</taxon>
        <taxon>Jatropheae</taxon>
        <taxon>Jatropha</taxon>
    </lineage>
</organism>
<name>A0A067L4I2_JATCU</name>
<sequence length="417" mass="47169">MQLASLKAAIRVEPTISDIRVCYESIISHHEEMPLECVEELDVGVVAQFSFSICCLPPYKQIMNEPLCPRGHLKVGYMRVIEIWACEHQILPMSSLCSFDDTTNRRTLPRDCAWRFGRRYAHTTLDISAFRQKLNDLSLDRLLVHVPPLAEFDPLAEVEDLDGDQGSALAWRVNHVRRGSDFKALDTTVIVSRPEYGPGASFSFISEHVEWVAQGMLETHLVSITDYNQVSQFYEVARLKLAMARVDVVPLHPFVDHAMEMDRTRPHCAPLVFFCILSQYLLLSVINGYGSLQLVTRVKQMARRRMLFLLILVETLTWLGDSARDSSSVLGLMGSSLLLQRVIVSSYMLCVPPCGLTIAVAYYPNRVARQYGQRLAVPDYTRFEDMYHSQLQAYSEVGAASESADLLIARFLLGPDM</sequence>
<evidence type="ECO:0000313" key="3">
    <source>
        <dbReference type="Proteomes" id="UP000027138"/>
    </source>
</evidence>
<keyword evidence="3" id="KW-1185">Reference proteome</keyword>
<feature type="transmembrane region" description="Helical" evidence="1">
    <location>
        <begin position="343"/>
        <end position="364"/>
    </location>
</feature>
<feature type="transmembrane region" description="Helical" evidence="1">
    <location>
        <begin position="271"/>
        <end position="294"/>
    </location>
</feature>
<keyword evidence="1" id="KW-1133">Transmembrane helix</keyword>
<evidence type="ECO:0000313" key="2">
    <source>
        <dbReference type="EMBL" id="KDP43307.1"/>
    </source>
</evidence>
<evidence type="ECO:0008006" key="4">
    <source>
        <dbReference type="Google" id="ProtNLM"/>
    </source>
</evidence>
<keyword evidence="1" id="KW-0812">Transmembrane</keyword>
<gene>
    <name evidence="2" type="ORF">JCGZ_24228</name>
</gene>
<dbReference type="Proteomes" id="UP000027138">
    <property type="component" value="Unassembled WGS sequence"/>
</dbReference>
<keyword evidence="1" id="KW-0472">Membrane</keyword>
<feature type="transmembrane region" description="Helical" evidence="1">
    <location>
        <begin position="306"/>
        <end position="323"/>
    </location>
</feature>
<accession>A0A067L4I2</accession>
<evidence type="ECO:0000256" key="1">
    <source>
        <dbReference type="SAM" id="Phobius"/>
    </source>
</evidence>
<proteinExistence type="predicted"/>
<dbReference type="AlphaFoldDB" id="A0A067L4I2"/>